<dbReference type="InterPro" id="IPR008580">
    <property type="entry name" value="PPPDE_dom"/>
</dbReference>
<gene>
    <name evidence="7" type="ORF">HF521_020582</name>
</gene>
<evidence type="ECO:0000256" key="1">
    <source>
        <dbReference type="ARBA" id="ARBA00008140"/>
    </source>
</evidence>
<evidence type="ECO:0000313" key="8">
    <source>
        <dbReference type="Proteomes" id="UP000606274"/>
    </source>
</evidence>
<evidence type="ECO:0000256" key="2">
    <source>
        <dbReference type="ARBA" id="ARBA00012423"/>
    </source>
</evidence>
<dbReference type="PANTHER" id="PTHR12378:SF7">
    <property type="entry name" value="DESUMOYLATING ISOPEPTIDASE 1"/>
    <property type="match status" value="1"/>
</dbReference>
<protein>
    <recommendedName>
        <fullName evidence="2">palmitoyl-protein hydrolase</fullName>
        <ecNumber evidence="2">3.1.2.22</ecNumber>
    </recommendedName>
</protein>
<evidence type="ECO:0000256" key="5">
    <source>
        <dbReference type="ARBA" id="ARBA00047409"/>
    </source>
</evidence>
<dbReference type="GO" id="GO:0070646">
    <property type="term" value="P:protein modification by small protein removal"/>
    <property type="evidence" value="ECO:0007669"/>
    <property type="project" value="TreeGrafter"/>
</dbReference>
<organism evidence="7 8">
    <name type="scientific">Silurus meridionalis</name>
    <name type="common">Southern catfish</name>
    <name type="synonym">Silurus soldatovi meridionalis</name>
    <dbReference type="NCBI Taxonomy" id="175797"/>
    <lineage>
        <taxon>Eukaryota</taxon>
        <taxon>Metazoa</taxon>
        <taxon>Chordata</taxon>
        <taxon>Craniata</taxon>
        <taxon>Vertebrata</taxon>
        <taxon>Euteleostomi</taxon>
        <taxon>Actinopterygii</taxon>
        <taxon>Neopterygii</taxon>
        <taxon>Teleostei</taxon>
        <taxon>Ostariophysi</taxon>
        <taxon>Siluriformes</taxon>
        <taxon>Siluridae</taxon>
        <taxon>Silurus</taxon>
    </lineage>
</organism>
<dbReference type="EC" id="3.1.2.22" evidence="2"/>
<keyword evidence="4" id="KW-0378">Hydrolase</keyword>
<dbReference type="GO" id="GO:0008474">
    <property type="term" value="F:palmitoyl-(protein) hydrolase activity"/>
    <property type="evidence" value="ECO:0007669"/>
    <property type="project" value="UniProtKB-EC"/>
</dbReference>
<reference evidence="7" key="1">
    <citation type="submission" date="2020-08" db="EMBL/GenBank/DDBJ databases">
        <title>Chromosome-level assembly of Southern catfish (Silurus meridionalis) provides insights into visual adaptation to the nocturnal and benthic lifestyles.</title>
        <authorList>
            <person name="Zhang Y."/>
            <person name="Wang D."/>
            <person name="Peng Z."/>
        </authorList>
    </citation>
    <scope>NUCLEOTIDE SEQUENCE</scope>
    <source>
        <strain evidence="7">SWU-2019-XX</strain>
        <tissue evidence="7">Muscle</tissue>
    </source>
</reference>
<dbReference type="GO" id="GO:0006508">
    <property type="term" value="P:proteolysis"/>
    <property type="evidence" value="ECO:0007669"/>
    <property type="project" value="UniProtKB-KW"/>
</dbReference>
<name>A0A8T0BIF5_SILME</name>
<dbReference type="Gene3D" id="3.90.1720.30">
    <property type="entry name" value="PPPDE domains"/>
    <property type="match status" value="1"/>
</dbReference>
<accession>A0A8T0BIF5</accession>
<dbReference type="GO" id="GO:0008233">
    <property type="term" value="F:peptidase activity"/>
    <property type="evidence" value="ECO:0007669"/>
    <property type="project" value="UniProtKB-KW"/>
</dbReference>
<proteinExistence type="inferred from homology"/>
<evidence type="ECO:0000259" key="6">
    <source>
        <dbReference type="PROSITE" id="PS51858"/>
    </source>
</evidence>
<evidence type="ECO:0000256" key="4">
    <source>
        <dbReference type="ARBA" id="ARBA00022801"/>
    </source>
</evidence>
<evidence type="ECO:0000256" key="3">
    <source>
        <dbReference type="ARBA" id="ARBA00022670"/>
    </source>
</evidence>
<dbReference type="PROSITE" id="PS51858">
    <property type="entry name" value="PPPDE"/>
    <property type="match status" value="1"/>
</dbReference>
<keyword evidence="3" id="KW-0645">Protease</keyword>
<dbReference type="PANTHER" id="PTHR12378">
    <property type="entry name" value="DESUMOYLATING ISOPEPTIDASE"/>
    <property type="match status" value="1"/>
</dbReference>
<feature type="domain" description="PPPDE" evidence="6">
    <location>
        <begin position="6"/>
        <end position="148"/>
    </location>
</feature>
<comment type="caution">
    <text evidence="7">The sequence shown here is derived from an EMBL/GenBank/DDBJ whole genome shotgun (WGS) entry which is preliminary data.</text>
</comment>
<dbReference type="AlphaFoldDB" id="A0A8T0BIF5"/>
<keyword evidence="8" id="KW-1185">Reference proteome</keyword>
<evidence type="ECO:0000313" key="7">
    <source>
        <dbReference type="EMBL" id="KAF7705296.1"/>
    </source>
</evidence>
<comment type="similarity">
    <text evidence="1">Belongs to the DeSI family.</text>
</comment>
<dbReference type="Pfam" id="PF05903">
    <property type="entry name" value="Peptidase_C97"/>
    <property type="match status" value="1"/>
</dbReference>
<dbReference type="Proteomes" id="UP000606274">
    <property type="component" value="Unassembled WGS sequence"/>
</dbReference>
<sequence length="169" mass="18764">MMGETYNVKLYVYDLSKGLARQLSPLLLGKQLEGVWHTSVVIHGAEYFFGGQGITNCPPGATLLGEPDAIVDLGNTEVPKDLYTEYLSSLQESTYRPEMYHLFEHNCNTFSSEMAQFLTGRKIPSYITDLPSDVLSTPFGQTLRPLIESITIAPPTDNSFHGHYGQSNI</sequence>
<dbReference type="SMART" id="SM01179">
    <property type="entry name" value="DUF862"/>
    <property type="match status" value="1"/>
</dbReference>
<comment type="catalytic activity">
    <reaction evidence="5">
        <text>S-hexadecanoyl-L-cysteinyl-[protein] + H2O = L-cysteinyl-[protein] + hexadecanoate + H(+)</text>
        <dbReference type="Rhea" id="RHEA:19233"/>
        <dbReference type="Rhea" id="RHEA-COMP:10131"/>
        <dbReference type="Rhea" id="RHEA-COMP:11032"/>
        <dbReference type="ChEBI" id="CHEBI:7896"/>
        <dbReference type="ChEBI" id="CHEBI:15377"/>
        <dbReference type="ChEBI" id="CHEBI:15378"/>
        <dbReference type="ChEBI" id="CHEBI:29950"/>
        <dbReference type="ChEBI" id="CHEBI:74151"/>
        <dbReference type="EC" id="3.1.2.22"/>
    </reaction>
    <physiologicalReaction direction="left-to-right" evidence="5">
        <dbReference type="Rhea" id="RHEA:19234"/>
    </physiologicalReaction>
</comment>
<dbReference type="EMBL" id="JABFDY010000007">
    <property type="protein sequence ID" value="KAF7705296.1"/>
    <property type="molecule type" value="Genomic_DNA"/>
</dbReference>
<dbReference type="InterPro" id="IPR042266">
    <property type="entry name" value="PPPDE_sf"/>
</dbReference>